<sequence length="322" mass="34879">MSKIITIVGATGTQGGSVIKALLATPNPPYTIRAITRNPQSDAAKALVEKGIKVVEADLHNVESLTSAFAGTHAIFAVTDFFENLPTLGVVKAMETETELGINLANAAANTDSLEHYVWSTLPNSKQNSSGKGVVPYYESKNAVDSYIKSITHLLRKTTFVWFGWYAGNMMLPLFHPTKIHTVDGSKSYVTFLSVAPSTKIPLLGDERANVGLFVKAILERPEKTLPGRFVAGVMEQRALGDVVSAFAAAKQIQARCVRISREDYKKLWPVWGGLMDLSHYYFEVVGGKAFTSVEGVLTGDDLEVKGLVGVDEAFASLPLLQ</sequence>
<name>A0ABR4HBP3_9EURO</name>
<dbReference type="Gene3D" id="3.40.50.720">
    <property type="entry name" value="NAD(P)-binding Rossmann-like Domain"/>
    <property type="match status" value="1"/>
</dbReference>
<dbReference type="InterPro" id="IPR008030">
    <property type="entry name" value="NmrA-like"/>
</dbReference>
<evidence type="ECO:0000256" key="1">
    <source>
        <dbReference type="ARBA" id="ARBA00006328"/>
    </source>
</evidence>
<comment type="caution">
    <text evidence="4">The sequence shown here is derived from an EMBL/GenBank/DDBJ whole genome shotgun (WGS) entry which is preliminary data.</text>
</comment>
<dbReference type="InterPro" id="IPR051164">
    <property type="entry name" value="NmrA-like_oxidored"/>
</dbReference>
<dbReference type="PANTHER" id="PTHR42748:SF28">
    <property type="entry name" value="NMRA-LIKE DOMAIN-CONTAINING PROTEIN"/>
    <property type="match status" value="1"/>
</dbReference>
<reference evidence="4 5" key="1">
    <citation type="submission" date="2024-07" db="EMBL/GenBank/DDBJ databases">
        <title>Section-level genome sequencing and comparative genomics of Aspergillus sections Usti and Cavernicolus.</title>
        <authorList>
            <consortium name="Lawrence Berkeley National Laboratory"/>
            <person name="Nybo J.L."/>
            <person name="Vesth T.C."/>
            <person name="Theobald S."/>
            <person name="Frisvad J.C."/>
            <person name="Larsen T.O."/>
            <person name="Kjaerboelling I."/>
            <person name="Rothschild-Mancinelli K."/>
            <person name="Lyhne E.K."/>
            <person name="Kogle M.E."/>
            <person name="Barry K."/>
            <person name="Clum A."/>
            <person name="Na H."/>
            <person name="Ledsgaard L."/>
            <person name="Lin J."/>
            <person name="Lipzen A."/>
            <person name="Kuo A."/>
            <person name="Riley R."/>
            <person name="Mondo S."/>
            <person name="LaButti K."/>
            <person name="Haridas S."/>
            <person name="Pangalinan J."/>
            <person name="Salamov A.A."/>
            <person name="Simmons B.A."/>
            <person name="Magnuson J.K."/>
            <person name="Chen J."/>
            <person name="Drula E."/>
            <person name="Henrissat B."/>
            <person name="Wiebenga A."/>
            <person name="Lubbers R.J."/>
            <person name="Gomes A.C."/>
            <person name="Makela M.R."/>
            <person name="Stajich J."/>
            <person name="Grigoriev I.V."/>
            <person name="Mortensen U.H."/>
            <person name="De vries R.P."/>
            <person name="Baker S.E."/>
            <person name="Andersen M.R."/>
        </authorList>
    </citation>
    <scope>NUCLEOTIDE SEQUENCE [LARGE SCALE GENOMIC DNA]</scope>
    <source>
        <strain evidence="4 5">CBS 600.67</strain>
    </source>
</reference>
<evidence type="ECO:0000313" key="4">
    <source>
        <dbReference type="EMBL" id="KAL2812889.1"/>
    </source>
</evidence>
<organism evidence="4 5">
    <name type="scientific">Aspergillus cavernicola</name>
    <dbReference type="NCBI Taxonomy" id="176166"/>
    <lineage>
        <taxon>Eukaryota</taxon>
        <taxon>Fungi</taxon>
        <taxon>Dikarya</taxon>
        <taxon>Ascomycota</taxon>
        <taxon>Pezizomycotina</taxon>
        <taxon>Eurotiomycetes</taxon>
        <taxon>Eurotiomycetidae</taxon>
        <taxon>Eurotiales</taxon>
        <taxon>Aspergillaceae</taxon>
        <taxon>Aspergillus</taxon>
        <taxon>Aspergillus subgen. Nidulantes</taxon>
    </lineage>
</organism>
<dbReference type="Pfam" id="PF05368">
    <property type="entry name" value="NmrA"/>
    <property type="match status" value="1"/>
</dbReference>
<evidence type="ECO:0000313" key="5">
    <source>
        <dbReference type="Proteomes" id="UP001610335"/>
    </source>
</evidence>
<keyword evidence="5" id="KW-1185">Reference proteome</keyword>
<gene>
    <name evidence="4" type="ORF">BDW59DRAFT_178491</name>
</gene>
<dbReference type="EMBL" id="JBFXLS010000160">
    <property type="protein sequence ID" value="KAL2812889.1"/>
    <property type="molecule type" value="Genomic_DNA"/>
</dbReference>
<proteinExistence type="inferred from homology"/>
<comment type="similarity">
    <text evidence="1">Belongs to the NmrA-type oxidoreductase family.</text>
</comment>
<dbReference type="Gene3D" id="3.90.25.10">
    <property type="entry name" value="UDP-galactose 4-epimerase, domain 1"/>
    <property type="match status" value="1"/>
</dbReference>
<dbReference type="InterPro" id="IPR036291">
    <property type="entry name" value="NAD(P)-bd_dom_sf"/>
</dbReference>
<feature type="domain" description="NmrA-like" evidence="3">
    <location>
        <begin position="1"/>
        <end position="285"/>
    </location>
</feature>
<evidence type="ECO:0000256" key="2">
    <source>
        <dbReference type="ARBA" id="ARBA00022857"/>
    </source>
</evidence>
<evidence type="ECO:0000259" key="3">
    <source>
        <dbReference type="Pfam" id="PF05368"/>
    </source>
</evidence>
<dbReference type="PANTHER" id="PTHR42748">
    <property type="entry name" value="NITROGEN METABOLITE REPRESSION PROTEIN NMRA FAMILY MEMBER"/>
    <property type="match status" value="1"/>
</dbReference>
<dbReference type="SUPFAM" id="SSF51735">
    <property type="entry name" value="NAD(P)-binding Rossmann-fold domains"/>
    <property type="match status" value="1"/>
</dbReference>
<protein>
    <recommendedName>
        <fullName evidence="3">NmrA-like domain-containing protein</fullName>
    </recommendedName>
</protein>
<accession>A0ABR4HBP3</accession>
<dbReference type="Proteomes" id="UP001610335">
    <property type="component" value="Unassembled WGS sequence"/>
</dbReference>
<keyword evidence="2" id="KW-0521">NADP</keyword>